<keyword evidence="2" id="KW-0413">Isomerase</keyword>
<dbReference type="EMBL" id="LUTU01000007">
    <property type="protein sequence ID" value="OAJ67527.1"/>
    <property type="molecule type" value="Genomic_DNA"/>
</dbReference>
<dbReference type="PANTHER" id="PTHR12110:SF41">
    <property type="entry name" value="INOSOSE DEHYDRATASE"/>
    <property type="match status" value="1"/>
</dbReference>
<evidence type="ECO:0000313" key="3">
    <source>
        <dbReference type="Proteomes" id="UP000077786"/>
    </source>
</evidence>
<dbReference type="SUPFAM" id="SSF51658">
    <property type="entry name" value="Xylose isomerase-like"/>
    <property type="match status" value="1"/>
</dbReference>
<organism evidence="2 3">
    <name type="scientific">Gluconobacter cerinus</name>
    <dbReference type="NCBI Taxonomy" id="38307"/>
    <lineage>
        <taxon>Bacteria</taxon>
        <taxon>Pseudomonadati</taxon>
        <taxon>Pseudomonadota</taxon>
        <taxon>Alphaproteobacteria</taxon>
        <taxon>Acetobacterales</taxon>
        <taxon>Acetobacteraceae</taxon>
        <taxon>Gluconobacter</taxon>
    </lineage>
</organism>
<reference evidence="2 3" key="1">
    <citation type="submission" date="2016-03" db="EMBL/GenBank/DDBJ databases">
        <title>Draft genome sequence of Gluconobacter cerinus strain CECT 9110.</title>
        <authorList>
            <person name="Sainz F."/>
            <person name="Mas A."/>
            <person name="Torija M.J."/>
        </authorList>
    </citation>
    <scope>NUCLEOTIDE SEQUENCE [LARGE SCALE GENOMIC DNA]</scope>
    <source>
        <strain evidence="2 3">CECT 9110</strain>
    </source>
</reference>
<name>A0A1B6VKM8_9PROT</name>
<dbReference type="Proteomes" id="UP000077786">
    <property type="component" value="Unassembled WGS sequence"/>
</dbReference>
<evidence type="ECO:0000259" key="1">
    <source>
        <dbReference type="Pfam" id="PF01261"/>
    </source>
</evidence>
<proteinExistence type="predicted"/>
<dbReference type="InterPro" id="IPR013022">
    <property type="entry name" value="Xyl_isomerase-like_TIM-brl"/>
</dbReference>
<sequence>MKTGTDLITFYNPEFWGVTSEDDIARLAEKDRSLFWTKILDTQAGTGVSGIELTFPPFDWKSATTAFGSKENLVQELRIRGLSIWSSFFADLDRIPLSEHRATEEKILTSVAEAAAFLSSVGGKVLVVGLPCRTTWLSEPVQFVDMALAQPMADLLNRMGAVTARSGVALALHTEANSVFCAPRDVDLFMLLTDPRYVSLCMDPAHITIEGGDPVKLLERHLERVVAMHWKDASGVMPISVEINETIYAQHRPYFRPIGQGSVNFAELATRLKKSPLKCGPILEMDSCANPEEALKDGAQFINTIYDGLEGASA</sequence>
<accession>A0A1B6VKM8</accession>
<dbReference type="Gene3D" id="3.20.20.150">
    <property type="entry name" value="Divalent-metal-dependent TIM barrel enzymes"/>
    <property type="match status" value="1"/>
</dbReference>
<dbReference type="GO" id="GO:0016853">
    <property type="term" value="F:isomerase activity"/>
    <property type="evidence" value="ECO:0007669"/>
    <property type="project" value="UniProtKB-KW"/>
</dbReference>
<dbReference type="PANTHER" id="PTHR12110">
    <property type="entry name" value="HYDROXYPYRUVATE ISOMERASE"/>
    <property type="match status" value="1"/>
</dbReference>
<dbReference type="InterPro" id="IPR036237">
    <property type="entry name" value="Xyl_isomerase-like_sf"/>
</dbReference>
<evidence type="ECO:0000313" key="2">
    <source>
        <dbReference type="EMBL" id="OAJ67527.1"/>
    </source>
</evidence>
<dbReference type="Pfam" id="PF01261">
    <property type="entry name" value="AP_endonuc_2"/>
    <property type="match status" value="1"/>
</dbReference>
<dbReference type="OrthoDB" id="9804047at2"/>
<dbReference type="RefSeq" id="WP_064274318.1">
    <property type="nucleotide sequence ID" value="NZ_LUTU01000007.1"/>
</dbReference>
<dbReference type="AlphaFoldDB" id="A0A1B6VKM8"/>
<gene>
    <name evidence="2" type="ORF">A0123_01568</name>
</gene>
<protein>
    <submittedName>
        <fullName evidence="2">Xylose isomerase</fullName>
    </submittedName>
</protein>
<dbReference type="PATRIC" id="fig|38307.3.peg.1614"/>
<comment type="caution">
    <text evidence="2">The sequence shown here is derived from an EMBL/GenBank/DDBJ whole genome shotgun (WGS) entry which is preliminary data.</text>
</comment>
<dbReference type="InterPro" id="IPR050312">
    <property type="entry name" value="IolE/XylAMocC-like"/>
</dbReference>
<feature type="domain" description="Xylose isomerase-like TIM barrel" evidence="1">
    <location>
        <begin position="46"/>
        <end position="303"/>
    </location>
</feature>